<reference evidence="7 8" key="1">
    <citation type="submission" date="2023-11" db="EMBL/GenBank/DDBJ databases">
        <authorList>
            <person name="Okamura Y."/>
        </authorList>
    </citation>
    <scope>NUCLEOTIDE SEQUENCE [LARGE SCALE GENOMIC DNA]</scope>
</reference>
<keyword evidence="5 6" id="KW-0472">Membrane</keyword>
<sequence length="502" mass="57034">MSCDEDESGPFVVFFLPTVLGCLTILLARRWAYSQVNNTSSTAISRRRKIIKDPLIKRPLPPVATKMVAPKKLSATVKKGTLMAEEDVNGKRVRTRLLSTTPAPEVKLIEGPAPPKHIPFPYIPQDGELLFEIMTFIFLTVATGLQFLNLYRTAWWLPTSYTTQAMHFHLVDPHVVMFILGIICPRLLLSASVAIIRLFVAPKMMPHVIVAARMFILGAIIGMLGWSTYYLLMKYPILKMIYLIYPSIIYFVLFGFQLEAFLELNHTETLPMHSCSHDPEQIRSEVEMLKEDFNLRVKKTLFHSIIGAYYTSFVPCCFAQPFLYYDVVLAAQQVGLVWGSLCGRYAAQLIPAAFCDAPHRAARHLGSWQLEGPVTGESSDLPYWSGNRIWSLGSRVRIGDQVYIANSPTVAADPTNTAHVRFHTVFNNPSKLLCLLVCLQLSLVLLQLCLLFSSIVWHYFLSIVVLLFINYYSLYKMLRDYLVAWKVYKAEHLIQDKNIQTN</sequence>
<feature type="transmembrane region" description="Helical" evidence="6">
    <location>
        <begin position="459"/>
        <end position="478"/>
    </location>
</feature>
<accession>A0AAV1K3Q9</accession>
<comment type="subcellular location">
    <subcellularLocation>
        <location evidence="1">Membrane</location>
        <topology evidence="1">Multi-pass membrane protein</topology>
    </subcellularLocation>
</comment>
<dbReference type="Pfam" id="PF10271">
    <property type="entry name" value="Tmp39"/>
    <property type="match status" value="2"/>
</dbReference>
<feature type="transmembrane region" description="Helical" evidence="6">
    <location>
        <begin position="129"/>
        <end position="148"/>
    </location>
</feature>
<evidence type="ECO:0000256" key="5">
    <source>
        <dbReference type="ARBA" id="ARBA00023136"/>
    </source>
</evidence>
<name>A0AAV1K3Q9_9NEOP</name>
<feature type="transmembrane region" description="Helical" evidence="6">
    <location>
        <begin position="432"/>
        <end position="453"/>
    </location>
</feature>
<dbReference type="PANTHER" id="PTHR12995:SF4">
    <property type="entry name" value="FI21814P1"/>
    <property type="match status" value="1"/>
</dbReference>
<keyword evidence="8" id="KW-1185">Reference proteome</keyword>
<dbReference type="EMBL" id="CAVLEF010000280">
    <property type="protein sequence ID" value="CAK1555264.1"/>
    <property type="molecule type" value="Genomic_DNA"/>
</dbReference>
<evidence type="ECO:0000313" key="8">
    <source>
        <dbReference type="Proteomes" id="UP001497472"/>
    </source>
</evidence>
<dbReference type="PANTHER" id="PTHR12995">
    <property type="entry name" value="FI21814P1"/>
    <property type="match status" value="1"/>
</dbReference>
<dbReference type="InterPro" id="IPR019397">
    <property type="entry name" value="Uncharacterised_TMEM39"/>
</dbReference>
<evidence type="ECO:0000256" key="4">
    <source>
        <dbReference type="ARBA" id="ARBA00022989"/>
    </source>
</evidence>
<evidence type="ECO:0000256" key="1">
    <source>
        <dbReference type="ARBA" id="ARBA00004141"/>
    </source>
</evidence>
<evidence type="ECO:0000256" key="2">
    <source>
        <dbReference type="ARBA" id="ARBA00010737"/>
    </source>
</evidence>
<dbReference type="Proteomes" id="UP001497472">
    <property type="component" value="Unassembled WGS sequence"/>
</dbReference>
<evidence type="ECO:0008006" key="9">
    <source>
        <dbReference type="Google" id="ProtNLM"/>
    </source>
</evidence>
<comment type="similarity">
    <text evidence="2">Belongs to the TMEM39 family.</text>
</comment>
<evidence type="ECO:0000256" key="3">
    <source>
        <dbReference type="ARBA" id="ARBA00022692"/>
    </source>
</evidence>
<organism evidence="7 8">
    <name type="scientific">Leptosia nina</name>
    <dbReference type="NCBI Taxonomy" id="320188"/>
    <lineage>
        <taxon>Eukaryota</taxon>
        <taxon>Metazoa</taxon>
        <taxon>Ecdysozoa</taxon>
        <taxon>Arthropoda</taxon>
        <taxon>Hexapoda</taxon>
        <taxon>Insecta</taxon>
        <taxon>Pterygota</taxon>
        <taxon>Neoptera</taxon>
        <taxon>Endopterygota</taxon>
        <taxon>Lepidoptera</taxon>
        <taxon>Glossata</taxon>
        <taxon>Ditrysia</taxon>
        <taxon>Papilionoidea</taxon>
        <taxon>Pieridae</taxon>
        <taxon>Pierinae</taxon>
        <taxon>Leptosia</taxon>
    </lineage>
</organism>
<proteinExistence type="inferred from homology"/>
<evidence type="ECO:0000256" key="6">
    <source>
        <dbReference type="SAM" id="Phobius"/>
    </source>
</evidence>
<feature type="transmembrane region" description="Helical" evidence="6">
    <location>
        <begin position="175"/>
        <end position="200"/>
    </location>
</feature>
<gene>
    <name evidence="7" type="ORF">LNINA_LOCUS14097</name>
</gene>
<keyword evidence="3 6" id="KW-0812">Transmembrane</keyword>
<comment type="caution">
    <text evidence="7">The sequence shown here is derived from an EMBL/GenBank/DDBJ whole genome shotgun (WGS) entry which is preliminary data.</text>
</comment>
<evidence type="ECO:0000313" key="7">
    <source>
        <dbReference type="EMBL" id="CAK1555264.1"/>
    </source>
</evidence>
<dbReference type="AlphaFoldDB" id="A0AAV1K3Q9"/>
<feature type="transmembrane region" description="Helical" evidence="6">
    <location>
        <begin position="12"/>
        <end position="28"/>
    </location>
</feature>
<dbReference type="GO" id="GO:0016020">
    <property type="term" value="C:membrane"/>
    <property type="evidence" value="ECO:0007669"/>
    <property type="project" value="UniProtKB-SubCell"/>
</dbReference>
<keyword evidence="4 6" id="KW-1133">Transmembrane helix</keyword>
<feature type="transmembrane region" description="Helical" evidence="6">
    <location>
        <begin position="237"/>
        <end position="256"/>
    </location>
</feature>
<feature type="transmembrane region" description="Helical" evidence="6">
    <location>
        <begin position="212"/>
        <end position="231"/>
    </location>
</feature>
<protein>
    <recommendedName>
        <fullName evidence="9">Transmembrane protein 39A</fullName>
    </recommendedName>
</protein>